<dbReference type="UniPathway" id="UPA00588">
    <property type="reaction ID" value="UER00659"/>
</dbReference>
<comment type="caution">
    <text evidence="12">The sequence shown here is derived from an EMBL/GenBank/DDBJ whole genome shotgun (WGS) entry which is preliminary data.</text>
</comment>
<dbReference type="Gene3D" id="3.30.1110.10">
    <property type="match status" value="1"/>
</dbReference>
<feature type="domain" description="Carbohydrate kinase PfkB" evidence="11">
    <location>
        <begin position="49"/>
        <end position="365"/>
    </location>
</feature>
<comment type="pathway">
    <text evidence="1 10">Purine metabolism; AMP biosynthesis via salvage pathway; AMP from adenosine: step 1/1.</text>
</comment>
<accession>A0A834XW58</accession>
<dbReference type="CDD" id="cd01168">
    <property type="entry name" value="adenosine_kinase"/>
    <property type="match status" value="1"/>
</dbReference>
<dbReference type="Proteomes" id="UP000639338">
    <property type="component" value="Unassembled WGS sequence"/>
</dbReference>
<dbReference type="GO" id="GO:0004001">
    <property type="term" value="F:adenosine kinase activity"/>
    <property type="evidence" value="ECO:0007669"/>
    <property type="project" value="UniProtKB-UniRule"/>
</dbReference>
<dbReference type="OrthoDB" id="432447at2759"/>
<dbReference type="InterPro" id="IPR001805">
    <property type="entry name" value="Adenokinase"/>
</dbReference>
<proteinExistence type="inferred from homology"/>
<dbReference type="PANTHER" id="PTHR45769:SF3">
    <property type="entry name" value="ADENOSINE KINASE"/>
    <property type="match status" value="1"/>
</dbReference>
<keyword evidence="8 10" id="KW-0067">ATP-binding</keyword>
<keyword evidence="10" id="KW-0460">Magnesium</keyword>
<reference evidence="12 13" key="1">
    <citation type="submission" date="2020-08" db="EMBL/GenBank/DDBJ databases">
        <title>Aphidius gifuensis genome sequencing and assembly.</title>
        <authorList>
            <person name="Du Z."/>
        </authorList>
    </citation>
    <scope>NUCLEOTIDE SEQUENCE [LARGE SCALE GENOMIC DNA]</scope>
    <source>
        <strain evidence="12">YNYX2018</strain>
        <tissue evidence="12">Adults</tissue>
    </source>
</reference>
<evidence type="ECO:0000256" key="7">
    <source>
        <dbReference type="ARBA" id="ARBA00022777"/>
    </source>
</evidence>
<dbReference type="PANTHER" id="PTHR45769">
    <property type="entry name" value="ADENOSINE KINASE"/>
    <property type="match status" value="1"/>
</dbReference>
<dbReference type="PRINTS" id="PR00989">
    <property type="entry name" value="ADENOKINASE"/>
</dbReference>
<sequence>MVERQSLKKAIEKLESPAVVSFGNPLLDVAVILNDDNFLEKYGLSVEGEMELPEDKIQEIMADLSPEHQERVAPGGCAQNTLRILQWLCGGSSISPVTIYCGGLGEDSRGSTLEKMVKAAGVQTRYAVHPNLPTGVCLSLSNGASRSLIANLGAAGVYTLADLKKSNLPIDDIKIIYIEGFFLTHSLDVAKEIVKLTQHKNAIVAFNLNGEYIFEENSAAVCEMVGLSKIVFGNTREMTALAKALNLKFDNVADIPFLLNSSKRVTVGVSSASHTSGDWLMDNDIFVMTQGGTAPAIVVWGHGHSAQVQPTKPKDPVIDATGAGDALVAGFLAGVLAGGDPKSCLEIGCKVAGMMVTRLGVTLPNDVPDGIFK</sequence>
<dbReference type="GO" id="GO:0006166">
    <property type="term" value="P:purine ribonucleoside salvage"/>
    <property type="evidence" value="ECO:0007669"/>
    <property type="project" value="UniProtKB-KW"/>
</dbReference>
<evidence type="ECO:0000256" key="8">
    <source>
        <dbReference type="ARBA" id="ARBA00022840"/>
    </source>
</evidence>
<evidence type="ECO:0000259" key="11">
    <source>
        <dbReference type="Pfam" id="PF00294"/>
    </source>
</evidence>
<evidence type="ECO:0000256" key="1">
    <source>
        <dbReference type="ARBA" id="ARBA00004801"/>
    </source>
</evidence>
<evidence type="ECO:0000256" key="6">
    <source>
        <dbReference type="ARBA" id="ARBA00022741"/>
    </source>
</evidence>
<dbReference type="Pfam" id="PF00294">
    <property type="entry name" value="PfkB"/>
    <property type="match status" value="1"/>
</dbReference>
<comment type="similarity">
    <text evidence="2 10">Belongs to the carbohydrate kinase PfkB family.</text>
</comment>
<evidence type="ECO:0000256" key="5">
    <source>
        <dbReference type="ARBA" id="ARBA00022726"/>
    </source>
</evidence>
<comment type="function">
    <text evidence="10">ATP dependent phosphorylation of adenosine and other related nucleoside analogs to monophosphate derivatives.</text>
</comment>
<dbReference type="EMBL" id="JACMRX010000003">
    <property type="protein sequence ID" value="KAF7993608.1"/>
    <property type="molecule type" value="Genomic_DNA"/>
</dbReference>
<dbReference type="GO" id="GO:0005524">
    <property type="term" value="F:ATP binding"/>
    <property type="evidence" value="ECO:0007669"/>
    <property type="project" value="UniProtKB-UniRule"/>
</dbReference>
<dbReference type="InterPro" id="IPR011611">
    <property type="entry name" value="PfkB_dom"/>
</dbReference>
<keyword evidence="5 10" id="KW-0660">Purine salvage</keyword>
<keyword evidence="7 10" id="KW-0418">Kinase</keyword>
<dbReference type="SUPFAM" id="SSF53613">
    <property type="entry name" value="Ribokinase-like"/>
    <property type="match status" value="1"/>
</dbReference>
<dbReference type="GO" id="GO:0044209">
    <property type="term" value="P:AMP salvage"/>
    <property type="evidence" value="ECO:0007669"/>
    <property type="project" value="UniProtKB-UniRule"/>
</dbReference>
<dbReference type="GO" id="GO:0006144">
    <property type="term" value="P:purine nucleobase metabolic process"/>
    <property type="evidence" value="ECO:0007669"/>
    <property type="project" value="TreeGrafter"/>
</dbReference>
<keyword evidence="10" id="KW-0539">Nucleus</keyword>
<comment type="catalytic activity">
    <reaction evidence="10">
        <text>adenosine + ATP = AMP + ADP + H(+)</text>
        <dbReference type="Rhea" id="RHEA:20824"/>
        <dbReference type="ChEBI" id="CHEBI:15378"/>
        <dbReference type="ChEBI" id="CHEBI:16335"/>
        <dbReference type="ChEBI" id="CHEBI:30616"/>
        <dbReference type="ChEBI" id="CHEBI:456215"/>
        <dbReference type="ChEBI" id="CHEBI:456216"/>
        <dbReference type="EC" id="2.7.1.20"/>
    </reaction>
</comment>
<feature type="active site" description="Proton acceptor" evidence="9">
    <location>
        <position position="325"/>
    </location>
</feature>
<comment type="subcellular location">
    <subcellularLocation>
        <location evidence="10">Nucleus</location>
    </subcellularLocation>
</comment>
<dbReference type="Gene3D" id="3.40.1190.20">
    <property type="match status" value="1"/>
</dbReference>
<keyword evidence="4 10" id="KW-0808">Transferase</keyword>
<dbReference type="InterPro" id="IPR029056">
    <property type="entry name" value="Ribokinase-like"/>
</dbReference>
<dbReference type="AlphaFoldDB" id="A0A834XW58"/>
<evidence type="ECO:0000256" key="9">
    <source>
        <dbReference type="PIRSR" id="PIRSR601805-1"/>
    </source>
</evidence>
<keyword evidence="13" id="KW-1185">Reference proteome</keyword>
<evidence type="ECO:0000256" key="3">
    <source>
        <dbReference type="ARBA" id="ARBA00012119"/>
    </source>
</evidence>
<comment type="cofactor">
    <cofactor evidence="10">
        <name>Mg(2+)</name>
        <dbReference type="ChEBI" id="CHEBI:18420"/>
    </cofactor>
    <text evidence="10">Binds 3 Mg(2+) ions per subunit.</text>
</comment>
<gene>
    <name evidence="12" type="ORF">HCN44_010203</name>
</gene>
<organism evidence="12 13">
    <name type="scientific">Aphidius gifuensis</name>
    <name type="common">Parasitoid wasp</name>
    <dbReference type="NCBI Taxonomy" id="684658"/>
    <lineage>
        <taxon>Eukaryota</taxon>
        <taxon>Metazoa</taxon>
        <taxon>Ecdysozoa</taxon>
        <taxon>Arthropoda</taxon>
        <taxon>Hexapoda</taxon>
        <taxon>Insecta</taxon>
        <taxon>Pterygota</taxon>
        <taxon>Neoptera</taxon>
        <taxon>Endopterygota</taxon>
        <taxon>Hymenoptera</taxon>
        <taxon>Apocrita</taxon>
        <taxon>Ichneumonoidea</taxon>
        <taxon>Braconidae</taxon>
        <taxon>Aphidiinae</taxon>
        <taxon>Aphidius</taxon>
    </lineage>
</organism>
<evidence type="ECO:0000256" key="4">
    <source>
        <dbReference type="ARBA" id="ARBA00022679"/>
    </source>
</evidence>
<comment type="subunit">
    <text evidence="10">Monomer.</text>
</comment>
<protein>
    <recommendedName>
        <fullName evidence="3 10">Adenosine kinase</fullName>
        <shortName evidence="10">AK</shortName>
        <ecNumber evidence="3 10">2.7.1.20</ecNumber>
    </recommendedName>
    <alternativeName>
        <fullName evidence="10">Adenosine 5'-phosphotransferase</fullName>
    </alternativeName>
</protein>
<dbReference type="EC" id="2.7.1.20" evidence="3 10"/>
<evidence type="ECO:0000313" key="12">
    <source>
        <dbReference type="EMBL" id="KAF7993608.1"/>
    </source>
</evidence>
<keyword evidence="6 10" id="KW-0547">Nucleotide-binding</keyword>
<dbReference type="GO" id="GO:0005634">
    <property type="term" value="C:nucleus"/>
    <property type="evidence" value="ECO:0007669"/>
    <property type="project" value="UniProtKB-SubCell"/>
</dbReference>
<evidence type="ECO:0000313" key="13">
    <source>
        <dbReference type="Proteomes" id="UP000639338"/>
    </source>
</evidence>
<dbReference type="GO" id="GO:0005829">
    <property type="term" value="C:cytosol"/>
    <property type="evidence" value="ECO:0007669"/>
    <property type="project" value="TreeGrafter"/>
</dbReference>
<evidence type="ECO:0000256" key="10">
    <source>
        <dbReference type="RuleBase" id="RU368116"/>
    </source>
</evidence>
<name>A0A834XW58_APHGI</name>
<evidence type="ECO:0000256" key="2">
    <source>
        <dbReference type="ARBA" id="ARBA00010688"/>
    </source>
</evidence>